<evidence type="ECO:0000313" key="8">
    <source>
        <dbReference type="EMBL" id="GHE92833.1"/>
    </source>
</evidence>
<dbReference type="InterPro" id="IPR012795">
    <property type="entry name" value="tRNA_Ile_lys_synt_N"/>
</dbReference>
<sequence>MTPATALADALNRARTGGPVLRLGVAVSGGGDSMALLLLARDWCAAQRAELHAATVDHGLRAGAADEARFVRESCASLTVPHTVLRWSDRPAGNLQDAARRARYDLLADWARGVGLDAVLLGHTADDQAETFVMRLARGSGVDGLAAMREDWHDRGMRWLRPVLRVDRASLRDVLKTRGQDWVEDPSNEDRAFDRVRVRDAMPDLAQIGLDRDRLTGTARRMTLARDALSWLAHDAAVRLSDMQAGDVRFRLPEFANLPDETRHRLLAHAITYISSTPYRPRYDALRTLEAEVLDGQTRNLQGCLVSRASDRLVIGREQRAVDGLTAPPGALWDGRWILTAPDGRNAPDMQVKALGDGILHCATWRATGLSRTTLMTTPALWSQGTLLAAPLAGVGDISLLTRAPNVEEFRSAVLSH</sequence>
<evidence type="ECO:0000256" key="6">
    <source>
        <dbReference type="HAMAP-Rule" id="MF_01161"/>
    </source>
</evidence>
<comment type="function">
    <text evidence="6">Ligates lysine onto the cytidine present at position 34 of the AUA codon-specific tRNA(Ile) that contains the anticodon CAU, in an ATP-dependent manner. Cytidine is converted to lysidine, thus changing the amino acid specificity of the tRNA from methionine to isoleucine.</text>
</comment>
<keyword evidence="1 6" id="KW-0436">Ligase</keyword>
<evidence type="ECO:0000256" key="1">
    <source>
        <dbReference type="ARBA" id="ARBA00022598"/>
    </source>
</evidence>
<dbReference type="InterPro" id="IPR011063">
    <property type="entry name" value="TilS/TtcA_N"/>
</dbReference>
<keyword evidence="9" id="KW-1185">Reference proteome</keyword>
<gene>
    <name evidence="6 8" type="primary">tilS</name>
    <name evidence="8" type="ORF">GCM10016455_11140</name>
</gene>
<organism evidence="8 9">
    <name type="scientific">Aliiroseovarius zhejiangensis</name>
    <dbReference type="NCBI Taxonomy" id="1632025"/>
    <lineage>
        <taxon>Bacteria</taxon>
        <taxon>Pseudomonadati</taxon>
        <taxon>Pseudomonadota</taxon>
        <taxon>Alphaproteobacteria</taxon>
        <taxon>Rhodobacterales</taxon>
        <taxon>Paracoccaceae</taxon>
        <taxon>Aliiroseovarius</taxon>
    </lineage>
</organism>
<evidence type="ECO:0000256" key="4">
    <source>
        <dbReference type="ARBA" id="ARBA00022840"/>
    </source>
</evidence>
<keyword evidence="3 6" id="KW-0547">Nucleotide-binding</keyword>
<name>A0ABQ3ISX9_9RHOB</name>
<evidence type="ECO:0000256" key="3">
    <source>
        <dbReference type="ARBA" id="ARBA00022741"/>
    </source>
</evidence>
<keyword evidence="2 6" id="KW-0819">tRNA processing</keyword>
<dbReference type="Proteomes" id="UP000609802">
    <property type="component" value="Unassembled WGS sequence"/>
</dbReference>
<dbReference type="NCBIfam" id="TIGR02432">
    <property type="entry name" value="lysidine_TilS_N"/>
    <property type="match status" value="1"/>
</dbReference>
<dbReference type="PANTHER" id="PTHR43033">
    <property type="entry name" value="TRNA(ILE)-LYSIDINE SYNTHASE-RELATED"/>
    <property type="match status" value="1"/>
</dbReference>
<dbReference type="HAMAP" id="MF_01161">
    <property type="entry name" value="tRNA_Ile_lys_synt"/>
    <property type="match status" value="1"/>
</dbReference>
<dbReference type="SUPFAM" id="SSF52402">
    <property type="entry name" value="Adenine nucleotide alpha hydrolases-like"/>
    <property type="match status" value="1"/>
</dbReference>
<dbReference type="InterPro" id="IPR012094">
    <property type="entry name" value="tRNA_Ile_lys_synt"/>
</dbReference>
<keyword evidence="4 6" id="KW-0067">ATP-binding</keyword>
<feature type="binding site" evidence="6">
    <location>
        <begin position="28"/>
        <end position="33"/>
    </location>
    <ligand>
        <name>ATP</name>
        <dbReference type="ChEBI" id="CHEBI:30616"/>
    </ligand>
</feature>
<dbReference type="InterPro" id="IPR014729">
    <property type="entry name" value="Rossmann-like_a/b/a_fold"/>
</dbReference>
<dbReference type="EC" id="6.3.4.19" evidence="6"/>
<evidence type="ECO:0000256" key="2">
    <source>
        <dbReference type="ARBA" id="ARBA00022694"/>
    </source>
</evidence>
<evidence type="ECO:0000259" key="7">
    <source>
        <dbReference type="Pfam" id="PF01171"/>
    </source>
</evidence>
<dbReference type="Pfam" id="PF01171">
    <property type="entry name" value="ATP_bind_3"/>
    <property type="match status" value="1"/>
</dbReference>
<dbReference type="CDD" id="cd01992">
    <property type="entry name" value="TilS_N"/>
    <property type="match status" value="1"/>
</dbReference>
<accession>A0ABQ3ISX9</accession>
<dbReference type="RefSeq" id="WP_191285505.1">
    <property type="nucleotide sequence ID" value="NZ_BNCH01000002.1"/>
</dbReference>
<comment type="similarity">
    <text evidence="6">Belongs to the tRNA(Ile)-lysidine synthase family.</text>
</comment>
<protein>
    <recommendedName>
        <fullName evidence="6">tRNA(Ile)-lysidine synthase</fullName>
        <ecNumber evidence="6">6.3.4.19</ecNumber>
    </recommendedName>
    <alternativeName>
        <fullName evidence="6">tRNA(Ile)-2-lysyl-cytidine synthase</fullName>
    </alternativeName>
    <alternativeName>
        <fullName evidence="6">tRNA(Ile)-lysidine synthetase</fullName>
    </alternativeName>
</protein>
<feature type="domain" description="tRNA(Ile)-lysidine/2-thiocytidine synthase N-terminal" evidence="7">
    <location>
        <begin position="24"/>
        <end position="200"/>
    </location>
</feature>
<comment type="catalytic activity">
    <reaction evidence="5 6">
        <text>cytidine(34) in tRNA(Ile2) + L-lysine + ATP = lysidine(34) in tRNA(Ile2) + AMP + diphosphate + H(+)</text>
        <dbReference type="Rhea" id="RHEA:43744"/>
        <dbReference type="Rhea" id="RHEA-COMP:10625"/>
        <dbReference type="Rhea" id="RHEA-COMP:10670"/>
        <dbReference type="ChEBI" id="CHEBI:15378"/>
        <dbReference type="ChEBI" id="CHEBI:30616"/>
        <dbReference type="ChEBI" id="CHEBI:32551"/>
        <dbReference type="ChEBI" id="CHEBI:33019"/>
        <dbReference type="ChEBI" id="CHEBI:82748"/>
        <dbReference type="ChEBI" id="CHEBI:83665"/>
        <dbReference type="ChEBI" id="CHEBI:456215"/>
        <dbReference type="EC" id="6.3.4.19"/>
    </reaction>
</comment>
<keyword evidence="6" id="KW-0963">Cytoplasm</keyword>
<evidence type="ECO:0000256" key="5">
    <source>
        <dbReference type="ARBA" id="ARBA00048539"/>
    </source>
</evidence>
<evidence type="ECO:0000313" key="9">
    <source>
        <dbReference type="Proteomes" id="UP000609802"/>
    </source>
</evidence>
<comment type="domain">
    <text evidence="6">The N-terminal region contains the highly conserved SGGXDS motif, predicted to be a P-loop motif involved in ATP binding.</text>
</comment>
<reference evidence="9" key="1">
    <citation type="journal article" date="2019" name="Int. J. Syst. Evol. Microbiol.">
        <title>The Global Catalogue of Microorganisms (GCM) 10K type strain sequencing project: providing services to taxonomists for standard genome sequencing and annotation.</title>
        <authorList>
            <consortium name="The Broad Institute Genomics Platform"/>
            <consortium name="The Broad Institute Genome Sequencing Center for Infectious Disease"/>
            <person name="Wu L."/>
            <person name="Ma J."/>
        </authorList>
    </citation>
    <scope>NUCLEOTIDE SEQUENCE [LARGE SCALE GENOMIC DNA]</scope>
    <source>
        <strain evidence="9">KCTC 42443</strain>
    </source>
</reference>
<proteinExistence type="inferred from homology"/>
<dbReference type="Gene3D" id="3.40.50.620">
    <property type="entry name" value="HUPs"/>
    <property type="match status" value="1"/>
</dbReference>
<comment type="caution">
    <text evidence="8">The sequence shown here is derived from an EMBL/GenBank/DDBJ whole genome shotgun (WGS) entry which is preliminary data.</text>
</comment>
<dbReference type="EMBL" id="BNCH01000002">
    <property type="protein sequence ID" value="GHE92833.1"/>
    <property type="molecule type" value="Genomic_DNA"/>
</dbReference>
<dbReference type="PANTHER" id="PTHR43033:SF5">
    <property type="entry name" value="TRNA(ILE)-LYSIDINE SYNTHETASE"/>
    <property type="match status" value="1"/>
</dbReference>
<comment type="subcellular location">
    <subcellularLocation>
        <location evidence="6">Cytoplasm</location>
    </subcellularLocation>
</comment>